<evidence type="ECO:0000256" key="1">
    <source>
        <dbReference type="ARBA" id="ARBA00004481"/>
    </source>
</evidence>
<keyword evidence="4" id="KW-0813">Transport</keyword>
<evidence type="ECO:0000256" key="6">
    <source>
        <dbReference type="ARBA" id="ARBA00022753"/>
    </source>
</evidence>
<sequence length="281" mass="31618">MDFSKIPKELAYLNVFLRCATDHYTKDPTITYYCLLQAFQKGLSTNQKSPSIKVFLSSLMDKLEELKRNNSDREEVMNETIGIPYVEQYALRLFKAAYEKDMNGDFGPSTVKLFLTAATLLDVVSGVGEVGDDIEKARKYAKWKAVYISKCLKSGEVPVSGPIPDTNAACTPSFTGLVGLDDFLNEKPGVPNENTTTIPDRTSGQPFTPESFSVSNHISSKQWLDVEKDIKYALSASNYQDRETTVKYLTQALNHLELSYRLTNYDNPESAFFVINNYFPL</sequence>
<feature type="domain" description="Vta1 C-terminal" evidence="10">
    <location>
        <begin position="222"/>
        <end position="256"/>
    </location>
</feature>
<evidence type="ECO:0000256" key="2">
    <source>
        <dbReference type="ARBA" id="ARBA00004496"/>
    </source>
</evidence>
<dbReference type="PANTHER" id="PTHR46009">
    <property type="entry name" value="VACUOLAR PROTEIN SORTING-ASSOCIATED PROTEIN VTA1 HOMOLOG"/>
    <property type="match status" value="1"/>
</dbReference>
<evidence type="ECO:0000256" key="8">
    <source>
        <dbReference type="ARBA" id="ARBA00023136"/>
    </source>
</evidence>
<evidence type="ECO:0000256" key="4">
    <source>
        <dbReference type="ARBA" id="ARBA00022448"/>
    </source>
</evidence>
<accession>A0AA85KIT1</accession>
<dbReference type="Pfam" id="PF04652">
    <property type="entry name" value="Vta1"/>
    <property type="match status" value="1"/>
</dbReference>
<comment type="subcellular location">
    <subcellularLocation>
        <location evidence="2">Cytoplasm</location>
    </subcellularLocation>
    <subcellularLocation>
        <location evidence="1">Endosome membrane</location>
        <topology evidence="1">Peripheral membrane protein</topology>
    </subcellularLocation>
</comment>
<dbReference type="InterPro" id="IPR023175">
    <property type="entry name" value="Vta1/CALS_N_sf"/>
</dbReference>
<dbReference type="WBParaSite" id="TREG1_9310.1">
    <property type="protein sequence ID" value="TREG1_9310.1"/>
    <property type="gene ID" value="TREG1_9310"/>
</dbReference>
<organism evidence="11 12">
    <name type="scientific">Trichobilharzia regenti</name>
    <name type="common">Nasal bird schistosome</name>
    <dbReference type="NCBI Taxonomy" id="157069"/>
    <lineage>
        <taxon>Eukaryota</taxon>
        <taxon>Metazoa</taxon>
        <taxon>Spiralia</taxon>
        <taxon>Lophotrochozoa</taxon>
        <taxon>Platyhelminthes</taxon>
        <taxon>Trematoda</taxon>
        <taxon>Digenea</taxon>
        <taxon>Strigeidida</taxon>
        <taxon>Schistosomatoidea</taxon>
        <taxon>Schistosomatidae</taxon>
        <taxon>Trichobilharzia</taxon>
    </lineage>
</organism>
<dbReference type="InterPro" id="IPR041212">
    <property type="entry name" value="Vta1_C"/>
</dbReference>
<keyword evidence="7" id="KW-0653">Protein transport</keyword>
<evidence type="ECO:0000256" key="5">
    <source>
        <dbReference type="ARBA" id="ARBA00022490"/>
    </source>
</evidence>
<dbReference type="InterPro" id="IPR044538">
    <property type="entry name" value="Vta1-like"/>
</dbReference>
<evidence type="ECO:0000313" key="12">
    <source>
        <dbReference type="WBParaSite" id="TREG1_9310.1"/>
    </source>
</evidence>
<evidence type="ECO:0000313" key="13">
    <source>
        <dbReference type="WBParaSite" id="TREG1_9310.2"/>
    </source>
</evidence>
<dbReference type="AlphaFoldDB" id="A0AA85KIT1"/>
<evidence type="ECO:0000256" key="3">
    <source>
        <dbReference type="ARBA" id="ARBA00007895"/>
    </source>
</evidence>
<dbReference type="WBParaSite" id="TREG1_9310.2">
    <property type="protein sequence ID" value="TREG1_9310.2"/>
    <property type="gene ID" value="TREG1_9310"/>
</dbReference>
<evidence type="ECO:0008006" key="14">
    <source>
        <dbReference type="Google" id="ProtNLM"/>
    </source>
</evidence>
<dbReference type="GO" id="GO:0015031">
    <property type="term" value="P:protein transport"/>
    <property type="evidence" value="ECO:0007669"/>
    <property type="project" value="UniProtKB-KW"/>
</dbReference>
<keyword evidence="11" id="KW-1185">Reference proteome</keyword>
<evidence type="ECO:0000259" key="9">
    <source>
        <dbReference type="Pfam" id="PF04652"/>
    </source>
</evidence>
<keyword evidence="5" id="KW-0963">Cytoplasm</keyword>
<evidence type="ECO:0000259" key="10">
    <source>
        <dbReference type="Pfam" id="PF18097"/>
    </source>
</evidence>
<dbReference type="Pfam" id="PF18097">
    <property type="entry name" value="Vta1_C"/>
    <property type="match status" value="1"/>
</dbReference>
<dbReference type="Gene3D" id="1.20.5.420">
    <property type="entry name" value="Immunoglobulin FC, subunit C"/>
    <property type="match status" value="1"/>
</dbReference>
<keyword evidence="8" id="KW-0472">Membrane</keyword>
<keyword evidence="6" id="KW-0967">Endosome</keyword>
<reference evidence="11" key="1">
    <citation type="submission" date="2022-06" db="EMBL/GenBank/DDBJ databases">
        <authorList>
            <person name="Berger JAMES D."/>
            <person name="Berger JAMES D."/>
        </authorList>
    </citation>
    <scope>NUCLEOTIDE SEQUENCE [LARGE SCALE GENOMIC DNA]</scope>
</reference>
<dbReference type="InterPro" id="IPR039431">
    <property type="entry name" value="Vta1/CALS_N"/>
</dbReference>
<evidence type="ECO:0000313" key="11">
    <source>
        <dbReference type="Proteomes" id="UP000050795"/>
    </source>
</evidence>
<dbReference type="Gene3D" id="1.25.40.270">
    <property type="entry name" value="Vacuolar protein sorting-associated protein vta1"/>
    <property type="match status" value="1"/>
</dbReference>
<feature type="domain" description="Vta1/callose synthase N-terminal" evidence="9">
    <location>
        <begin position="14"/>
        <end position="153"/>
    </location>
</feature>
<dbReference type="GO" id="GO:0032511">
    <property type="term" value="P:late endosome to vacuole transport via multivesicular body sorting pathway"/>
    <property type="evidence" value="ECO:0007669"/>
    <property type="project" value="InterPro"/>
</dbReference>
<evidence type="ECO:0000256" key="7">
    <source>
        <dbReference type="ARBA" id="ARBA00022927"/>
    </source>
</evidence>
<dbReference type="GO" id="GO:0010008">
    <property type="term" value="C:endosome membrane"/>
    <property type="evidence" value="ECO:0007669"/>
    <property type="project" value="UniProtKB-SubCell"/>
</dbReference>
<name>A0AA85KIT1_TRIRE</name>
<reference evidence="12 13" key="2">
    <citation type="submission" date="2023-11" db="UniProtKB">
        <authorList>
            <consortium name="WormBaseParasite"/>
        </authorList>
    </citation>
    <scope>IDENTIFICATION</scope>
</reference>
<proteinExistence type="inferred from homology"/>
<dbReference type="PANTHER" id="PTHR46009:SF1">
    <property type="entry name" value="VACUOLAR PROTEIN SORTING-ASSOCIATED PROTEIN VTA1 HOMOLOG"/>
    <property type="match status" value="1"/>
</dbReference>
<dbReference type="GO" id="GO:0005771">
    <property type="term" value="C:multivesicular body"/>
    <property type="evidence" value="ECO:0007669"/>
    <property type="project" value="TreeGrafter"/>
</dbReference>
<comment type="similarity">
    <text evidence="3">Belongs to the VTA1 family.</text>
</comment>
<protein>
    <recommendedName>
        <fullName evidence="14">Vta1/callose synthase N-terminal domain-containing protein</fullName>
    </recommendedName>
</protein>
<dbReference type="Proteomes" id="UP000050795">
    <property type="component" value="Unassembled WGS sequence"/>
</dbReference>